<gene>
    <name evidence="1" type="ORF">IPOD504_LOCUS15539</name>
</gene>
<evidence type="ECO:0000313" key="1">
    <source>
        <dbReference type="EMBL" id="CAH2073226.1"/>
    </source>
</evidence>
<keyword evidence="2" id="KW-1185">Reference proteome</keyword>
<accession>A0ABN8J1Z1</accession>
<protein>
    <submittedName>
        <fullName evidence="1">Uncharacterized protein</fullName>
    </submittedName>
</protein>
<dbReference type="EMBL" id="OW152819">
    <property type="protein sequence ID" value="CAH2073226.1"/>
    <property type="molecule type" value="Genomic_DNA"/>
</dbReference>
<organism evidence="1 2">
    <name type="scientific">Iphiclides podalirius</name>
    <name type="common">scarce swallowtail</name>
    <dbReference type="NCBI Taxonomy" id="110791"/>
    <lineage>
        <taxon>Eukaryota</taxon>
        <taxon>Metazoa</taxon>
        <taxon>Ecdysozoa</taxon>
        <taxon>Arthropoda</taxon>
        <taxon>Hexapoda</taxon>
        <taxon>Insecta</taxon>
        <taxon>Pterygota</taxon>
        <taxon>Neoptera</taxon>
        <taxon>Endopterygota</taxon>
        <taxon>Lepidoptera</taxon>
        <taxon>Glossata</taxon>
        <taxon>Ditrysia</taxon>
        <taxon>Papilionoidea</taxon>
        <taxon>Papilionidae</taxon>
        <taxon>Papilioninae</taxon>
        <taxon>Iphiclides</taxon>
    </lineage>
</organism>
<name>A0ABN8J1Z1_9NEOP</name>
<feature type="non-terminal residue" evidence="1">
    <location>
        <position position="1"/>
    </location>
</feature>
<dbReference type="Proteomes" id="UP000837857">
    <property type="component" value="Chromosome 7"/>
</dbReference>
<reference evidence="1" key="1">
    <citation type="submission" date="2022-03" db="EMBL/GenBank/DDBJ databases">
        <authorList>
            <person name="Martin H S."/>
        </authorList>
    </citation>
    <scope>NUCLEOTIDE SEQUENCE</scope>
</reference>
<sequence length="194" mass="21815">MEFMCFEGALCHHKKLFIIVYFIVRRYDLPLRRGCVSSNGKRVFKENRSLDGAAMSPQFNPPSDRSYPAVARAPDSPYADTCKTVSHTRCLWTGGGESINSLVYGDQLYLLAAIVPRLLCVCALIDLRARDTTITRGIVYNNCYCAPTTHIAPKQPALRERATYLLSFAQSRPTSRNNTTHLYPTVSVYNKPTE</sequence>
<proteinExistence type="predicted"/>
<evidence type="ECO:0000313" key="2">
    <source>
        <dbReference type="Proteomes" id="UP000837857"/>
    </source>
</evidence>